<dbReference type="Proteomes" id="UP000535020">
    <property type="component" value="Unassembled WGS sequence"/>
</dbReference>
<organism evidence="2 3">
    <name type="scientific">Flavobacterium agri</name>
    <dbReference type="NCBI Taxonomy" id="2743471"/>
    <lineage>
        <taxon>Bacteria</taxon>
        <taxon>Pseudomonadati</taxon>
        <taxon>Bacteroidota</taxon>
        <taxon>Flavobacteriia</taxon>
        <taxon>Flavobacteriales</taxon>
        <taxon>Flavobacteriaceae</taxon>
        <taxon>Flavobacterium</taxon>
    </lineage>
</organism>
<reference evidence="2 3" key="1">
    <citation type="submission" date="2020-07" db="EMBL/GenBank/DDBJ databases">
        <authorList>
            <person name="Sun Q."/>
        </authorList>
    </citation>
    <scope>NUCLEOTIDE SEQUENCE [LARGE SCALE GENOMIC DNA]</scope>
    <source>
        <strain evidence="2 3">MAH-1</strain>
    </source>
</reference>
<evidence type="ECO:0000313" key="2">
    <source>
        <dbReference type="EMBL" id="NYA70990.1"/>
    </source>
</evidence>
<dbReference type="AlphaFoldDB" id="A0A7Y8Y237"/>
<gene>
    <name evidence="2" type="ORF">HZF10_08675</name>
</gene>
<evidence type="ECO:0000256" key="1">
    <source>
        <dbReference type="SAM" id="SignalP"/>
    </source>
</evidence>
<evidence type="ECO:0000313" key="3">
    <source>
        <dbReference type="Proteomes" id="UP000535020"/>
    </source>
</evidence>
<comment type="caution">
    <text evidence="2">The sequence shown here is derived from an EMBL/GenBank/DDBJ whole genome shotgun (WGS) entry which is preliminary data.</text>
</comment>
<proteinExistence type="predicted"/>
<feature type="chain" id="PRO_5031232756" description="Lipocalin-like domain-containing protein" evidence="1">
    <location>
        <begin position="23"/>
        <end position="152"/>
    </location>
</feature>
<dbReference type="EMBL" id="JACBJI010000003">
    <property type="protein sequence ID" value="NYA70990.1"/>
    <property type="molecule type" value="Genomic_DNA"/>
</dbReference>
<keyword evidence="3" id="KW-1185">Reference proteome</keyword>
<name>A0A7Y8Y237_9FLAO</name>
<keyword evidence="1" id="KW-0732">Signal</keyword>
<feature type="signal peptide" evidence="1">
    <location>
        <begin position="1"/>
        <end position="22"/>
    </location>
</feature>
<sequence>MKKIISLMLVGFLSIGFSSCSSDDGNASGTTSKKVREALLASQWEIGSLIINEAGEPNQNLNDVYDDYRFTFSDPNTVTFANASSQETTTFSIPEQASWSYGHLGFHLRFSETGEFAFLGQNWIIQKMVNNQIFLRFIDQDGASGVMILNKI</sequence>
<evidence type="ECO:0008006" key="4">
    <source>
        <dbReference type="Google" id="ProtNLM"/>
    </source>
</evidence>
<protein>
    <recommendedName>
        <fullName evidence="4">Lipocalin-like domain-containing protein</fullName>
    </recommendedName>
</protein>
<dbReference type="PROSITE" id="PS51257">
    <property type="entry name" value="PROKAR_LIPOPROTEIN"/>
    <property type="match status" value="1"/>
</dbReference>
<dbReference type="RefSeq" id="WP_176005799.1">
    <property type="nucleotide sequence ID" value="NZ_JABWMI010000010.1"/>
</dbReference>
<accession>A0A7Y8Y237</accession>